<dbReference type="RefSeq" id="WP_212216827.1">
    <property type="nucleotide sequence ID" value="NZ_JAGUCO010000012.1"/>
</dbReference>
<dbReference type="InterPro" id="IPR013783">
    <property type="entry name" value="Ig-like_fold"/>
</dbReference>
<evidence type="ECO:0000256" key="2">
    <source>
        <dbReference type="ARBA" id="ARBA00012438"/>
    </source>
</evidence>
<dbReference type="InterPro" id="IPR004358">
    <property type="entry name" value="Sig_transdc_His_kin-like_C"/>
</dbReference>
<dbReference type="Pfam" id="PF12833">
    <property type="entry name" value="HTH_18"/>
    <property type="match status" value="1"/>
</dbReference>
<proteinExistence type="predicted"/>
<keyword evidence="8" id="KW-1133">Transmembrane helix</keyword>
<dbReference type="InterPro" id="IPR018062">
    <property type="entry name" value="HTH_AraC-typ_CS"/>
</dbReference>
<dbReference type="Pfam" id="PF07495">
    <property type="entry name" value="Y_Y_Y"/>
    <property type="match status" value="1"/>
</dbReference>
<dbReference type="Pfam" id="PF00512">
    <property type="entry name" value="HisKA"/>
    <property type="match status" value="1"/>
</dbReference>
<dbReference type="EMBL" id="JAGUCO010000012">
    <property type="protein sequence ID" value="MBS2099586.1"/>
    <property type="molecule type" value="Genomic_DNA"/>
</dbReference>
<evidence type="ECO:0000256" key="6">
    <source>
        <dbReference type="ARBA" id="ARBA00023163"/>
    </source>
</evidence>
<dbReference type="Gene3D" id="1.10.10.60">
    <property type="entry name" value="Homeodomain-like"/>
    <property type="match status" value="1"/>
</dbReference>
<comment type="caution">
    <text evidence="12">The sequence shown here is derived from an EMBL/GenBank/DDBJ whole genome shotgun (WGS) entry which is preliminary data.</text>
</comment>
<dbReference type="Gene3D" id="3.40.50.2300">
    <property type="match status" value="1"/>
</dbReference>
<dbReference type="Pfam" id="PF02518">
    <property type="entry name" value="HATPase_c"/>
    <property type="match status" value="1"/>
</dbReference>
<protein>
    <recommendedName>
        <fullName evidence="2">histidine kinase</fullName>
        <ecNumber evidence="2">2.7.13.3</ecNumber>
    </recommendedName>
</protein>
<dbReference type="InterPro" id="IPR036097">
    <property type="entry name" value="HisK_dim/P_sf"/>
</dbReference>
<evidence type="ECO:0000256" key="4">
    <source>
        <dbReference type="ARBA" id="ARBA00023015"/>
    </source>
</evidence>
<dbReference type="PRINTS" id="PR00344">
    <property type="entry name" value="BCTRLSENSOR"/>
</dbReference>
<keyword evidence="8" id="KW-0472">Membrane</keyword>
<dbReference type="SUPFAM" id="SSF55874">
    <property type="entry name" value="ATPase domain of HSP90 chaperone/DNA topoisomerase II/histidine kinase"/>
    <property type="match status" value="1"/>
</dbReference>
<dbReference type="PROSITE" id="PS00041">
    <property type="entry name" value="HTH_ARAC_FAMILY_1"/>
    <property type="match status" value="1"/>
</dbReference>
<feature type="transmembrane region" description="Helical" evidence="8">
    <location>
        <begin position="780"/>
        <end position="802"/>
    </location>
</feature>
<dbReference type="Pfam" id="PF00072">
    <property type="entry name" value="Response_reg"/>
    <property type="match status" value="1"/>
</dbReference>
<dbReference type="InterPro" id="IPR015943">
    <property type="entry name" value="WD40/YVTN_repeat-like_dom_sf"/>
</dbReference>
<dbReference type="SUPFAM" id="SSF46689">
    <property type="entry name" value="Homeodomain-like"/>
    <property type="match status" value="1"/>
</dbReference>
<dbReference type="EC" id="2.7.13.3" evidence="2"/>
<dbReference type="InterPro" id="IPR011110">
    <property type="entry name" value="Reg_prop"/>
</dbReference>
<evidence type="ECO:0000313" key="13">
    <source>
        <dbReference type="Proteomes" id="UP000708576"/>
    </source>
</evidence>
<evidence type="ECO:0000259" key="9">
    <source>
        <dbReference type="PROSITE" id="PS01124"/>
    </source>
</evidence>
<gene>
    <name evidence="12" type="ORF">KEM10_14925</name>
</gene>
<dbReference type="SMART" id="SM00388">
    <property type="entry name" value="HisKA"/>
    <property type="match status" value="1"/>
</dbReference>
<evidence type="ECO:0000256" key="8">
    <source>
        <dbReference type="SAM" id="Phobius"/>
    </source>
</evidence>
<dbReference type="Pfam" id="PF07494">
    <property type="entry name" value="Reg_prop"/>
    <property type="match status" value="1"/>
</dbReference>
<dbReference type="Gene3D" id="2.60.40.10">
    <property type="entry name" value="Immunoglobulins"/>
    <property type="match status" value="1"/>
</dbReference>
<dbReference type="InterPro" id="IPR036890">
    <property type="entry name" value="HATPase_C_sf"/>
</dbReference>
<reference evidence="12 13" key="1">
    <citation type="journal article" date="2015" name="Int. J. Syst. Evol. Microbiol.">
        <title>Carboxylicivirga linearis sp. nov., isolated from a sea cucumber culture pond.</title>
        <authorList>
            <person name="Wang F.Q."/>
            <person name="Zhou Y.X."/>
            <person name="Lin X.Z."/>
            <person name="Chen G.J."/>
            <person name="Du Z.J."/>
        </authorList>
    </citation>
    <scope>NUCLEOTIDE SEQUENCE [LARGE SCALE GENOMIC DNA]</scope>
    <source>
        <strain evidence="12 13">FB218</strain>
    </source>
</reference>
<evidence type="ECO:0000259" key="11">
    <source>
        <dbReference type="PROSITE" id="PS50110"/>
    </source>
</evidence>
<dbReference type="InterPro" id="IPR018060">
    <property type="entry name" value="HTH_AraC"/>
</dbReference>
<keyword evidence="4" id="KW-0805">Transcription regulation</keyword>
<dbReference type="InterPro" id="IPR011123">
    <property type="entry name" value="Y_Y_Y"/>
</dbReference>
<keyword evidence="6" id="KW-0804">Transcription</keyword>
<dbReference type="Proteomes" id="UP000708576">
    <property type="component" value="Unassembled WGS sequence"/>
</dbReference>
<comment type="catalytic activity">
    <reaction evidence="1">
        <text>ATP + protein L-histidine = ADP + protein N-phospho-L-histidine.</text>
        <dbReference type="EC" id="2.7.13.3"/>
    </reaction>
</comment>
<feature type="domain" description="Response regulatory" evidence="11">
    <location>
        <begin position="1108"/>
        <end position="1223"/>
    </location>
</feature>
<sequence>MNKVFLAKYLLINILVSIIGIATIQAEISEEEPLYFSHYTNEDGLPSTYVKSIVQDADGFIWAATRMSVVRFDGKTFRDFPSYNHNHELVQMYCNKLFFTKDSMLICRTNDEEYFYYDDNLECFYPYDLLTSLGTTTSVTPSNNGFWICKNNTIYFVDKSNGNKTDILSKLEIQNIDRKTVFHDLVENDQWLVFSTTSGIIYSYNKSTLKINELLLPQVFNVEDYDLRFIDSHNNLWISTSTSGIANLNLVNKHYSHYTTNRNDAYRLPHNLVHAFSEDQLGRVWLGTEAGLAIYYPTSDKLRLIKSRLSNPQGLNTDPIYDAFCDMEGNMWLGSYFGGINFWSGEQKFFRTWTPGFRKWQINGRVVSCFEEDLDGNLWIGFEDKGLNKLDVETGKMVHYSSESGQKGLSYDNLHDLLFVNDDELWIATYTGSINVLNTQTNTFSYYHRNDEDETLSDVIYQFKKVGDTIYIATSEGITYYNIKQKEFIALRPDLLRSIQFESIASTNDGILWFSSASKIYQYNPEKDSLYTFDQIPDYTNINFVKTDSKGRLWIGDCYDGLCMYNPMNGTIQKFNKSNHFPASWIFSLEEGLNGWFWVSTDKGLIHFSPEQEIFTLIDSNSGIPFNQFNYRASFTDSNGNIYFGGNSGMVSFNEEIDIPKKQHLPIALTDIQLFNESLQPGCKVLNQSINKLDKLRLKHNQNVFTIEFSAFSYSTGGRCQYKYYLEGLETDWNNVGNRNFATYTNISPGTYTLHIKAVYNERQIDIEERQLLIEVLPPFWLTGWAYAIYVFIVLIIFLVVFRVGKNIEKSKALAQMEHREKVHAEEINRVKLEFFTNISHELKTPLTLILGPLSKIMSEEQITPAFRKRLLGIERNANRLFQLINQLLEFRKIETGKEKLEVSPTSLEELINDVTYSFNSIAETKGIELSTHLTSTNEVVWIDKNKMDKIFCNLLSNAFKFTPEGGLIEFSLKTKKRKGKHVPELYDLIIKVSDSGKGIEPELLNKVFDRFFQIEDESKNEGGSGIGLAYVKSLVQLHKGKISVDSEIGSGTKFKIVIPVSRDDYNNKEISTIANSPQSQYIIEEEVESNFTKADLINVDALSSKPSVLVVEDNVELVQFMKENLEAKYNVITAFNGKEALDTLEKDRPDLIISDIMMPVMDGIELTKNLKKDINYSHIPLILLTAKDSVEDKLHGLNCGADYYMAKPFYPAILEKYVENIINTRKLLIDKFKSDEDVKAEDIACSESDKQFIEKLTEIVKQNISNPDMDVSFIMKQMGVSRSLLHLKLKGLLGCSSTEFIRAIRLKEAVKLISSGKCNFSEAAYETGFSSPTYFTRRFREFYGKSPREYFGK</sequence>
<evidence type="ECO:0000256" key="7">
    <source>
        <dbReference type="PROSITE-ProRule" id="PRU00169"/>
    </source>
</evidence>
<organism evidence="12 13">
    <name type="scientific">Carboxylicivirga linearis</name>
    <dbReference type="NCBI Taxonomy" id="1628157"/>
    <lineage>
        <taxon>Bacteria</taxon>
        <taxon>Pseudomonadati</taxon>
        <taxon>Bacteroidota</taxon>
        <taxon>Bacteroidia</taxon>
        <taxon>Marinilabiliales</taxon>
        <taxon>Marinilabiliaceae</taxon>
        <taxon>Carboxylicivirga</taxon>
    </lineage>
</organism>
<dbReference type="CDD" id="cd17574">
    <property type="entry name" value="REC_OmpR"/>
    <property type="match status" value="1"/>
</dbReference>
<keyword evidence="8" id="KW-0812">Transmembrane</keyword>
<dbReference type="PROSITE" id="PS01124">
    <property type="entry name" value="HTH_ARAC_FAMILY_2"/>
    <property type="match status" value="1"/>
</dbReference>
<dbReference type="PANTHER" id="PTHR43547:SF2">
    <property type="entry name" value="HYBRID SIGNAL TRANSDUCTION HISTIDINE KINASE C"/>
    <property type="match status" value="1"/>
</dbReference>
<dbReference type="SUPFAM" id="SSF63829">
    <property type="entry name" value="Calcium-dependent phosphotriesterase"/>
    <property type="match status" value="3"/>
</dbReference>
<dbReference type="Gene3D" id="2.130.10.10">
    <property type="entry name" value="YVTN repeat-like/Quinoprotein amine dehydrogenase"/>
    <property type="match status" value="2"/>
</dbReference>
<dbReference type="InterPro" id="IPR003661">
    <property type="entry name" value="HisK_dim/P_dom"/>
</dbReference>
<keyword evidence="13" id="KW-1185">Reference proteome</keyword>
<dbReference type="PROSITE" id="PS50109">
    <property type="entry name" value="HIS_KIN"/>
    <property type="match status" value="1"/>
</dbReference>
<dbReference type="Gene3D" id="1.10.287.130">
    <property type="match status" value="1"/>
</dbReference>
<evidence type="ECO:0000259" key="10">
    <source>
        <dbReference type="PROSITE" id="PS50109"/>
    </source>
</evidence>
<keyword evidence="5" id="KW-0238">DNA-binding</keyword>
<dbReference type="Gene3D" id="3.30.565.10">
    <property type="entry name" value="Histidine kinase-like ATPase, C-terminal domain"/>
    <property type="match status" value="1"/>
</dbReference>
<dbReference type="InterPro" id="IPR001789">
    <property type="entry name" value="Sig_transdc_resp-reg_receiver"/>
</dbReference>
<dbReference type="InterPro" id="IPR005467">
    <property type="entry name" value="His_kinase_dom"/>
</dbReference>
<dbReference type="PANTHER" id="PTHR43547">
    <property type="entry name" value="TWO-COMPONENT HISTIDINE KINASE"/>
    <property type="match status" value="1"/>
</dbReference>
<accession>A0ABS5JYV5</accession>
<feature type="domain" description="HTH araC/xylS-type" evidence="9">
    <location>
        <begin position="1255"/>
        <end position="1354"/>
    </location>
</feature>
<dbReference type="InterPro" id="IPR009057">
    <property type="entry name" value="Homeodomain-like_sf"/>
</dbReference>
<dbReference type="InterPro" id="IPR011006">
    <property type="entry name" value="CheY-like_superfamily"/>
</dbReference>
<feature type="modified residue" description="4-aspartylphosphate" evidence="7">
    <location>
        <position position="1156"/>
    </location>
</feature>
<keyword evidence="3 7" id="KW-0597">Phosphoprotein</keyword>
<dbReference type="SMART" id="SM00448">
    <property type="entry name" value="REC"/>
    <property type="match status" value="1"/>
</dbReference>
<dbReference type="SUPFAM" id="SSF52172">
    <property type="entry name" value="CheY-like"/>
    <property type="match status" value="1"/>
</dbReference>
<evidence type="ECO:0000256" key="3">
    <source>
        <dbReference type="ARBA" id="ARBA00022553"/>
    </source>
</evidence>
<evidence type="ECO:0000256" key="5">
    <source>
        <dbReference type="ARBA" id="ARBA00023125"/>
    </source>
</evidence>
<dbReference type="SMART" id="SM00387">
    <property type="entry name" value="HATPase_c"/>
    <property type="match status" value="1"/>
</dbReference>
<evidence type="ECO:0000256" key="1">
    <source>
        <dbReference type="ARBA" id="ARBA00000085"/>
    </source>
</evidence>
<dbReference type="SMART" id="SM00342">
    <property type="entry name" value="HTH_ARAC"/>
    <property type="match status" value="1"/>
</dbReference>
<dbReference type="PROSITE" id="PS50110">
    <property type="entry name" value="RESPONSE_REGULATORY"/>
    <property type="match status" value="1"/>
</dbReference>
<dbReference type="InterPro" id="IPR003594">
    <property type="entry name" value="HATPase_dom"/>
</dbReference>
<evidence type="ECO:0000313" key="12">
    <source>
        <dbReference type="EMBL" id="MBS2099586.1"/>
    </source>
</evidence>
<dbReference type="SUPFAM" id="SSF47384">
    <property type="entry name" value="Homodimeric domain of signal transducing histidine kinase"/>
    <property type="match status" value="1"/>
</dbReference>
<name>A0ABS5JYV5_9BACT</name>
<feature type="domain" description="Histidine kinase" evidence="10">
    <location>
        <begin position="838"/>
        <end position="1063"/>
    </location>
</feature>
<dbReference type="CDD" id="cd00082">
    <property type="entry name" value="HisKA"/>
    <property type="match status" value="1"/>
</dbReference>